<evidence type="ECO:0000256" key="3">
    <source>
        <dbReference type="ARBA" id="ARBA00022525"/>
    </source>
</evidence>
<feature type="chain" id="PRO_5025515348" description="lytic cellulose monooxygenase (C4-dehydrogenating)" evidence="16">
    <location>
        <begin position="19"/>
        <end position="233"/>
    </location>
</feature>
<evidence type="ECO:0000256" key="14">
    <source>
        <dbReference type="ARBA" id="ARBA00045077"/>
    </source>
</evidence>
<dbReference type="GO" id="GO:0030245">
    <property type="term" value="P:cellulose catabolic process"/>
    <property type="evidence" value="ECO:0007669"/>
    <property type="project" value="UniProtKB-KW"/>
</dbReference>
<dbReference type="Pfam" id="PF03443">
    <property type="entry name" value="AA9"/>
    <property type="match status" value="1"/>
</dbReference>
<comment type="subcellular location">
    <subcellularLocation>
        <location evidence="2">Secreted</location>
    </subcellularLocation>
</comment>
<dbReference type="GO" id="GO:0005576">
    <property type="term" value="C:extracellular region"/>
    <property type="evidence" value="ECO:0007669"/>
    <property type="project" value="UniProtKB-SubCell"/>
</dbReference>
<feature type="signal peptide" evidence="16">
    <location>
        <begin position="1"/>
        <end position="18"/>
    </location>
</feature>
<keyword evidence="4" id="KW-0479">Metal-binding</keyword>
<evidence type="ECO:0000256" key="7">
    <source>
        <dbReference type="ARBA" id="ARBA00023002"/>
    </source>
</evidence>
<comment type="catalytic activity">
    <reaction evidence="14">
        <text>[(1-&gt;4)-beta-D-glucosyl]n+m + reduced acceptor + O2 = 4-dehydro-beta-D-glucosyl-[(1-&gt;4)-beta-D-glucosyl]n-1 + [(1-&gt;4)-beta-D-glucosyl]m + acceptor + H2O.</text>
        <dbReference type="EC" id="1.14.99.56"/>
    </reaction>
</comment>
<evidence type="ECO:0000256" key="10">
    <source>
        <dbReference type="ARBA" id="ARBA00023157"/>
    </source>
</evidence>
<keyword evidence="5 16" id="KW-0732">Signal</keyword>
<dbReference type="AlphaFoldDB" id="A0A6A6IEW7"/>
<keyword evidence="3" id="KW-0964">Secreted</keyword>
<accession>A0A6A6IEW7</accession>
<dbReference type="Proteomes" id="UP000800094">
    <property type="component" value="Unassembled WGS sequence"/>
</dbReference>
<evidence type="ECO:0000256" key="9">
    <source>
        <dbReference type="ARBA" id="ARBA00023033"/>
    </source>
</evidence>
<gene>
    <name evidence="18" type="ORF">BU26DRAFT_505210</name>
</gene>
<keyword evidence="7" id="KW-0560">Oxidoreductase</keyword>
<dbReference type="InterPro" id="IPR049892">
    <property type="entry name" value="AA9"/>
</dbReference>
<keyword evidence="12" id="KW-0624">Polysaccharide degradation</keyword>
<evidence type="ECO:0000313" key="19">
    <source>
        <dbReference type="Proteomes" id="UP000800094"/>
    </source>
</evidence>
<evidence type="ECO:0000256" key="5">
    <source>
        <dbReference type="ARBA" id="ARBA00022729"/>
    </source>
</evidence>
<proteinExistence type="inferred from homology"/>
<dbReference type="Gene3D" id="2.70.50.70">
    <property type="match status" value="2"/>
</dbReference>
<dbReference type="RefSeq" id="XP_033684128.1">
    <property type="nucleotide sequence ID" value="XM_033826832.1"/>
</dbReference>
<protein>
    <recommendedName>
        <fullName evidence="15">lytic cellulose monooxygenase (C4-dehydrogenating)</fullName>
        <ecNumber evidence="15">1.14.99.56</ecNumber>
    </recommendedName>
</protein>
<dbReference type="PANTHER" id="PTHR33353">
    <property type="entry name" value="PUTATIVE (AFU_ORTHOLOGUE AFUA_1G12560)-RELATED"/>
    <property type="match status" value="1"/>
</dbReference>
<evidence type="ECO:0000256" key="6">
    <source>
        <dbReference type="ARBA" id="ARBA00023001"/>
    </source>
</evidence>
<evidence type="ECO:0000256" key="11">
    <source>
        <dbReference type="ARBA" id="ARBA00023277"/>
    </source>
</evidence>
<evidence type="ECO:0000256" key="1">
    <source>
        <dbReference type="ARBA" id="ARBA00001973"/>
    </source>
</evidence>
<comment type="cofactor">
    <cofactor evidence="1">
        <name>Cu(2+)</name>
        <dbReference type="ChEBI" id="CHEBI:29036"/>
    </cofactor>
</comment>
<dbReference type="EC" id="1.14.99.56" evidence="15"/>
<comment type="similarity">
    <text evidence="13">Belongs to the polysaccharide monooxygenase AA9 family.</text>
</comment>
<evidence type="ECO:0000256" key="13">
    <source>
        <dbReference type="ARBA" id="ARBA00044502"/>
    </source>
</evidence>
<reference evidence="18" key="1">
    <citation type="journal article" date="2020" name="Stud. Mycol.">
        <title>101 Dothideomycetes genomes: a test case for predicting lifestyles and emergence of pathogens.</title>
        <authorList>
            <person name="Haridas S."/>
            <person name="Albert R."/>
            <person name="Binder M."/>
            <person name="Bloem J."/>
            <person name="Labutti K."/>
            <person name="Salamov A."/>
            <person name="Andreopoulos B."/>
            <person name="Baker S."/>
            <person name="Barry K."/>
            <person name="Bills G."/>
            <person name="Bluhm B."/>
            <person name="Cannon C."/>
            <person name="Castanera R."/>
            <person name="Culley D."/>
            <person name="Daum C."/>
            <person name="Ezra D."/>
            <person name="Gonzalez J."/>
            <person name="Henrissat B."/>
            <person name="Kuo A."/>
            <person name="Liang C."/>
            <person name="Lipzen A."/>
            <person name="Lutzoni F."/>
            <person name="Magnuson J."/>
            <person name="Mondo S."/>
            <person name="Nolan M."/>
            <person name="Ohm R."/>
            <person name="Pangilinan J."/>
            <person name="Park H.-J."/>
            <person name="Ramirez L."/>
            <person name="Alfaro M."/>
            <person name="Sun H."/>
            <person name="Tritt A."/>
            <person name="Yoshinaga Y."/>
            <person name="Zwiers L.-H."/>
            <person name="Turgeon B."/>
            <person name="Goodwin S."/>
            <person name="Spatafora J."/>
            <person name="Crous P."/>
            <person name="Grigoriev I."/>
        </authorList>
    </citation>
    <scope>NUCLEOTIDE SEQUENCE</scope>
    <source>
        <strain evidence="18">CBS 122368</strain>
    </source>
</reference>
<keyword evidence="19" id="KW-1185">Reference proteome</keyword>
<evidence type="ECO:0000256" key="15">
    <source>
        <dbReference type="ARBA" id="ARBA00047174"/>
    </source>
</evidence>
<dbReference type="GO" id="GO:0004497">
    <property type="term" value="F:monooxygenase activity"/>
    <property type="evidence" value="ECO:0007669"/>
    <property type="project" value="UniProtKB-KW"/>
</dbReference>
<keyword evidence="10" id="KW-1015">Disulfide bond</keyword>
<organism evidence="18 19">
    <name type="scientific">Trematosphaeria pertusa</name>
    <dbReference type="NCBI Taxonomy" id="390896"/>
    <lineage>
        <taxon>Eukaryota</taxon>
        <taxon>Fungi</taxon>
        <taxon>Dikarya</taxon>
        <taxon>Ascomycota</taxon>
        <taxon>Pezizomycotina</taxon>
        <taxon>Dothideomycetes</taxon>
        <taxon>Pleosporomycetidae</taxon>
        <taxon>Pleosporales</taxon>
        <taxon>Massarineae</taxon>
        <taxon>Trematosphaeriaceae</taxon>
        <taxon>Trematosphaeria</taxon>
    </lineage>
</organism>
<evidence type="ECO:0000256" key="12">
    <source>
        <dbReference type="ARBA" id="ARBA00023326"/>
    </source>
</evidence>
<sequence>MRILTIALSLLSCQYADAHYVFSKLSHNGGPLSAPWQYIRNVTDGWAYSPTNGYTGDFVPYYDMYDANIRCGRGAARSGPGTQTLTVNAGDELAFFPTIRDQYSNEEKDTDISHEGPGQAYLSKAGDAEGELEAYEGDGDWFKIGSIIAKNETRWALLSAASYSYRFNNTQFYVNCAHIDVKGPGGGNPGPMAKFPGAYDVWDNAIWAPYHVAELKPWNLTGYVAPGPAVWSA</sequence>
<evidence type="ECO:0000256" key="16">
    <source>
        <dbReference type="SAM" id="SignalP"/>
    </source>
</evidence>
<evidence type="ECO:0000256" key="2">
    <source>
        <dbReference type="ARBA" id="ARBA00004613"/>
    </source>
</evidence>
<name>A0A6A6IEW7_9PLEO</name>
<dbReference type="EMBL" id="ML987195">
    <property type="protein sequence ID" value="KAF2249124.1"/>
    <property type="molecule type" value="Genomic_DNA"/>
</dbReference>
<dbReference type="InterPro" id="IPR005103">
    <property type="entry name" value="AA9_LPMO"/>
</dbReference>
<dbReference type="OrthoDB" id="6038816at2759"/>
<keyword evidence="9 18" id="KW-0503">Monooxygenase</keyword>
<keyword evidence="11" id="KW-0119">Carbohydrate metabolism</keyword>
<keyword evidence="6" id="KW-0136">Cellulose degradation</keyword>
<dbReference type="PANTHER" id="PTHR33353:SF10">
    <property type="entry name" value="ENDO-BETA-1,4-GLUCANASE D"/>
    <property type="match status" value="1"/>
</dbReference>
<evidence type="ECO:0000313" key="18">
    <source>
        <dbReference type="EMBL" id="KAF2249124.1"/>
    </source>
</evidence>
<evidence type="ECO:0000256" key="4">
    <source>
        <dbReference type="ARBA" id="ARBA00022723"/>
    </source>
</evidence>
<evidence type="ECO:0000256" key="8">
    <source>
        <dbReference type="ARBA" id="ARBA00023008"/>
    </source>
</evidence>
<dbReference type="GeneID" id="54580162"/>
<evidence type="ECO:0000259" key="17">
    <source>
        <dbReference type="Pfam" id="PF03443"/>
    </source>
</evidence>
<keyword evidence="8" id="KW-0186">Copper</keyword>
<dbReference type="GO" id="GO:0046872">
    <property type="term" value="F:metal ion binding"/>
    <property type="evidence" value="ECO:0007669"/>
    <property type="project" value="UniProtKB-KW"/>
</dbReference>
<feature type="domain" description="Auxiliary Activity family 9 catalytic" evidence="17">
    <location>
        <begin position="19"/>
        <end position="156"/>
    </location>
</feature>